<evidence type="ECO:0000313" key="3">
    <source>
        <dbReference type="Proteomes" id="UP000606786"/>
    </source>
</evidence>
<evidence type="ECO:0000256" key="1">
    <source>
        <dbReference type="SAM" id="MobiDB-lite"/>
    </source>
</evidence>
<gene>
    <name evidence="2" type="ORF">CCAP1982_LOCUS19366</name>
</gene>
<proteinExistence type="predicted"/>
<dbReference type="EMBL" id="CAJHJT010000056">
    <property type="protein sequence ID" value="CAD7011258.1"/>
    <property type="molecule type" value="Genomic_DNA"/>
</dbReference>
<reference evidence="2" key="1">
    <citation type="submission" date="2020-11" db="EMBL/GenBank/DDBJ databases">
        <authorList>
            <person name="Whitehead M."/>
        </authorList>
    </citation>
    <scope>NUCLEOTIDE SEQUENCE</scope>
    <source>
        <strain evidence="2">EGII</strain>
    </source>
</reference>
<organism evidence="2 3">
    <name type="scientific">Ceratitis capitata</name>
    <name type="common">Mediterranean fruit fly</name>
    <name type="synonym">Tephritis capitata</name>
    <dbReference type="NCBI Taxonomy" id="7213"/>
    <lineage>
        <taxon>Eukaryota</taxon>
        <taxon>Metazoa</taxon>
        <taxon>Ecdysozoa</taxon>
        <taxon>Arthropoda</taxon>
        <taxon>Hexapoda</taxon>
        <taxon>Insecta</taxon>
        <taxon>Pterygota</taxon>
        <taxon>Neoptera</taxon>
        <taxon>Endopterygota</taxon>
        <taxon>Diptera</taxon>
        <taxon>Brachycera</taxon>
        <taxon>Muscomorpha</taxon>
        <taxon>Tephritoidea</taxon>
        <taxon>Tephritidae</taxon>
        <taxon>Ceratitis</taxon>
        <taxon>Ceratitis</taxon>
    </lineage>
</organism>
<feature type="compositionally biased region" description="Polar residues" evidence="1">
    <location>
        <begin position="42"/>
        <end position="52"/>
    </location>
</feature>
<feature type="region of interest" description="Disordered" evidence="1">
    <location>
        <begin position="23"/>
        <end position="52"/>
    </location>
</feature>
<protein>
    <submittedName>
        <fullName evidence="2">(Mediterranean fruit fly) hypothetical protein</fullName>
    </submittedName>
</protein>
<name>A0A811V563_CERCA</name>
<feature type="non-terminal residue" evidence="2">
    <location>
        <position position="1"/>
    </location>
</feature>
<accession>A0A811V563</accession>
<sequence>TAETKDAFYESLERAYGNHAWQYEGGQKSGKKAGCLPRNHKTPAQENSPNYY</sequence>
<evidence type="ECO:0000313" key="2">
    <source>
        <dbReference type="EMBL" id="CAD7011258.1"/>
    </source>
</evidence>
<keyword evidence="3" id="KW-1185">Reference proteome</keyword>
<dbReference type="Proteomes" id="UP000606786">
    <property type="component" value="Unassembled WGS sequence"/>
</dbReference>
<comment type="caution">
    <text evidence="2">The sequence shown here is derived from an EMBL/GenBank/DDBJ whole genome shotgun (WGS) entry which is preliminary data.</text>
</comment>
<dbReference type="AlphaFoldDB" id="A0A811V563"/>
<feature type="non-terminal residue" evidence="2">
    <location>
        <position position="52"/>
    </location>
</feature>